<dbReference type="InterPro" id="IPR011006">
    <property type="entry name" value="CheY-like_superfamily"/>
</dbReference>
<accession>A0AAI9CAA1</accession>
<evidence type="ECO:0000256" key="2">
    <source>
        <dbReference type="PROSITE-ProRule" id="PRU00169"/>
    </source>
</evidence>
<dbReference type="GO" id="GO:0006355">
    <property type="term" value="P:regulation of DNA-templated transcription"/>
    <property type="evidence" value="ECO:0007669"/>
    <property type="project" value="InterPro"/>
</dbReference>
<dbReference type="PANTHER" id="PTHR43214:SF17">
    <property type="entry name" value="TRANSCRIPTIONAL REGULATORY PROTEIN RCSB"/>
    <property type="match status" value="1"/>
</dbReference>
<comment type="caution">
    <text evidence="5">The sequence shown here is derived from an EMBL/GenBank/DDBJ whole genome shotgun (WGS) entry which is preliminary data.</text>
</comment>
<keyword evidence="1" id="KW-0238">DNA-binding</keyword>
<keyword evidence="2" id="KW-0597">Phosphoprotein</keyword>
<dbReference type="PRINTS" id="PR00038">
    <property type="entry name" value="HTHLUXR"/>
</dbReference>
<dbReference type="GO" id="GO:0000160">
    <property type="term" value="P:phosphorelay signal transduction system"/>
    <property type="evidence" value="ECO:0007669"/>
    <property type="project" value="InterPro"/>
</dbReference>
<dbReference type="RefSeq" id="WP_088479366.1">
    <property type="nucleotide sequence ID" value="NZ_CP028358.1"/>
</dbReference>
<dbReference type="CDD" id="cd06170">
    <property type="entry name" value="LuxR_C_like"/>
    <property type="match status" value="1"/>
</dbReference>
<dbReference type="AlphaFoldDB" id="A0AAI9CAA1"/>
<dbReference type="SUPFAM" id="SSF46894">
    <property type="entry name" value="C-terminal effector domain of the bipartite response regulators"/>
    <property type="match status" value="1"/>
</dbReference>
<evidence type="ECO:0000313" key="5">
    <source>
        <dbReference type="EMBL" id="EKT4440995.1"/>
    </source>
</evidence>
<sequence>MKGHPAPRRLRLALLDDHEIVRRGTALHLSQDARFRIIASHGHSDAFIQTLQQTRVDVAVIDLTLARGDRSSTELIPLLRAAFPETPLLAFATLSPCTRLHHLLMAGISGVVSKTEPLPMLSEAIIRVSQGLERLPPDYSVPADYAELSRNEREVLDLLLTGLTVSEIARHRHRSVKTVSTQKVAVLRKLGLRNDAEIYAMRRSQDAP</sequence>
<dbReference type="SMART" id="SM00448">
    <property type="entry name" value="REC"/>
    <property type="match status" value="1"/>
</dbReference>
<organism evidence="5 6">
    <name type="scientific">Stenotrophomonas maltophilia</name>
    <name type="common">Pseudomonas maltophilia</name>
    <name type="synonym">Xanthomonas maltophilia</name>
    <dbReference type="NCBI Taxonomy" id="40324"/>
    <lineage>
        <taxon>Bacteria</taxon>
        <taxon>Pseudomonadati</taxon>
        <taxon>Pseudomonadota</taxon>
        <taxon>Gammaproteobacteria</taxon>
        <taxon>Lysobacterales</taxon>
        <taxon>Lysobacteraceae</taxon>
        <taxon>Stenotrophomonas</taxon>
        <taxon>Stenotrophomonas maltophilia group</taxon>
    </lineage>
</organism>
<dbReference type="SUPFAM" id="SSF52172">
    <property type="entry name" value="CheY-like"/>
    <property type="match status" value="1"/>
</dbReference>
<reference evidence="5" key="1">
    <citation type="submission" date="2022-07" db="EMBL/GenBank/DDBJ databases">
        <authorList>
            <consortium name="Clinical and Environmental Microbiology Branch: Whole genome sequencing antimicrobial resistance pathogens in the healthcare setting"/>
        </authorList>
    </citation>
    <scope>NUCLEOTIDE SEQUENCE</scope>
    <source>
        <strain evidence="5">Stenotrophomonas_maltophilia_2021CK-00905</strain>
    </source>
</reference>
<dbReference type="EMBL" id="ABLOMU010000013">
    <property type="protein sequence ID" value="EKT4440995.1"/>
    <property type="molecule type" value="Genomic_DNA"/>
</dbReference>
<dbReference type="PROSITE" id="PS50110">
    <property type="entry name" value="RESPONSE_REGULATORY"/>
    <property type="match status" value="1"/>
</dbReference>
<dbReference type="GO" id="GO:0003677">
    <property type="term" value="F:DNA binding"/>
    <property type="evidence" value="ECO:0007669"/>
    <property type="project" value="UniProtKB-KW"/>
</dbReference>
<evidence type="ECO:0000313" key="6">
    <source>
        <dbReference type="Proteomes" id="UP001214521"/>
    </source>
</evidence>
<dbReference type="InterPro" id="IPR016032">
    <property type="entry name" value="Sig_transdc_resp-reg_C-effctor"/>
</dbReference>
<dbReference type="InterPro" id="IPR039420">
    <property type="entry name" value="WalR-like"/>
</dbReference>
<dbReference type="SMART" id="SM00421">
    <property type="entry name" value="HTH_LUXR"/>
    <property type="match status" value="1"/>
</dbReference>
<dbReference type="InterPro" id="IPR001789">
    <property type="entry name" value="Sig_transdc_resp-reg_receiver"/>
</dbReference>
<dbReference type="PROSITE" id="PS50043">
    <property type="entry name" value="HTH_LUXR_2"/>
    <property type="match status" value="1"/>
</dbReference>
<dbReference type="Pfam" id="PF00072">
    <property type="entry name" value="Response_reg"/>
    <property type="match status" value="1"/>
</dbReference>
<feature type="modified residue" description="4-aspartylphosphate" evidence="2">
    <location>
        <position position="62"/>
    </location>
</feature>
<evidence type="ECO:0000259" key="4">
    <source>
        <dbReference type="PROSITE" id="PS50110"/>
    </source>
</evidence>
<evidence type="ECO:0000256" key="1">
    <source>
        <dbReference type="ARBA" id="ARBA00023125"/>
    </source>
</evidence>
<dbReference type="Pfam" id="PF00196">
    <property type="entry name" value="GerE"/>
    <property type="match status" value="1"/>
</dbReference>
<dbReference type="Gene3D" id="3.40.50.2300">
    <property type="match status" value="1"/>
</dbReference>
<evidence type="ECO:0000259" key="3">
    <source>
        <dbReference type="PROSITE" id="PS50043"/>
    </source>
</evidence>
<gene>
    <name evidence="5" type="ORF">QEK83_001642</name>
</gene>
<dbReference type="Proteomes" id="UP001214521">
    <property type="component" value="Unassembled WGS sequence"/>
</dbReference>
<name>A0AAI9CAA1_STEMA</name>
<proteinExistence type="predicted"/>
<feature type="domain" description="Response regulatory" evidence="4">
    <location>
        <begin position="11"/>
        <end position="129"/>
    </location>
</feature>
<protein>
    <submittedName>
        <fullName evidence="5">Response regulator transcription factor</fullName>
    </submittedName>
</protein>
<dbReference type="PANTHER" id="PTHR43214">
    <property type="entry name" value="TWO-COMPONENT RESPONSE REGULATOR"/>
    <property type="match status" value="1"/>
</dbReference>
<dbReference type="InterPro" id="IPR000792">
    <property type="entry name" value="Tscrpt_reg_LuxR_C"/>
</dbReference>
<feature type="domain" description="HTH luxR-type" evidence="3">
    <location>
        <begin position="141"/>
        <end position="206"/>
    </location>
</feature>